<evidence type="ECO:0000313" key="2">
    <source>
        <dbReference type="EMBL" id="BBG99389.1"/>
    </source>
</evidence>
<reference evidence="2" key="1">
    <citation type="journal article" date="2019" name="Science">
        <title>Mutation of a bHLH transcription factor allowed almond domestication.</title>
        <authorList>
            <person name="Sanchez-Perez R."/>
            <person name="Pavan S."/>
            <person name="Mazzeo R."/>
            <person name="Moldovan C."/>
            <person name="Aiese Cigliano R."/>
            <person name="Del Cueto J."/>
            <person name="Ricciardi F."/>
            <person name="Lotti C."/>
            <person name="Ricciardi L."/>
            <person name="Dicenta F."/>
            <person name="Lopez-Marques R.L."/>
            <person name="Lindberg Moller B."/>
        </authorList>
    </citation>
    <scope>NUCLEOTIDE SEQUENCE</scope>
</reference>
<sequence>MGKRPGGGFPVHVYRLGAQNIQKCLGDTKSTRAANWQDSGDRSQPDPHSWLSRSGRPRNS</sequence>
<dbReference type="AlphaFoldDB" id="A0A4Y1R5E7"/>
<name>A0A4Y1R5E7_PRUDU</name>
<organism evidence="2">
    <name type="scientific">Prunus dulcis</name>
    <name type="common">Almond</name>
    <name type="synonym">Amygdalus dulcis</name>
    <dbReference type="NCBI Taxonomy" id="3755"/>
    <lineage>
        <taxon>Eukaryota</taxon>
        <taxon>Viridiplantae</taxon>
        <taxon>Streptophyta</taxon>
        <taxon>Embryophyta</taxon>
        <taxon>Tracheophyta</taxon>
        <taxon>Spermatophyta</taxon>
        <taxon>Magnoliopsida</taxon>
        <taxon>eudicotyledons</taxon>
        <taxon>Gunneridae</taxon>
        <taxon>Pentapetalae</taxon>
        <taxon>rosids</taxon>
        <taxon>fabids</taxon>
        <taxon>Rosales</taxon>
        <taxon>Rosaceae</taxon>
        <taxon>Amygdaloideae</taxon>
        <taxon>Amygdaleae</taxon>
        <taxon>Prunus</taxon>
    </lineage>
</organism>
<feature type="region of interest" description="Disordered" evidence="1">
    <location>
        <begin position="29"/>
        <end position="60"/>
    </location>
</feature>
<proteinExistence type="predicted"/>
<evidence type="ECO:0000256" key="1">
    <source>
        <dbReference type="SAM" id="MobiDB-lite"/>
    </source>
</evidence>
<dbReference type="EMBL" id="AP019299">
    <property type="protein sequence ID" value="BBG99389.1"/>
    <property type="molecule type" value="Genomic_DNA"/>
</dbReference>
<accession>A0A4Y1R5E7</accession>
<protein>
    <submittedName>
        <fullName evidence="2">Uncharacterized protein</fullName>
    </submittedName>
</protein>
<gene>
    <name evidence="2" type="ORF">Prudu_009062</name>
</gene>